<dbReference type="SUPFAM" id="SSF47384">
    <property type="entry name" value="Homodimeric domain of signal transducing histidine kinase"/>
    <property type="match status" value="2"/>
</dbReference>
<dbReference type="PROSITE" id="PS50109">
    <property type="entry name" value="HIS_KIN"/>
    <property type="match status" value="2"/>
</dbReference>
<feature type="domain" description="Histidine kinase" evidence="9">
    <location>
        <begin position="648"/>
        <end position="861"/>
    </location>
</feature>
<dbReference type="OrthoDB" id="9772100at2"/>
<dbReference type="PANTHER" id="PTHR43547:SF2">
    <property type="entry name" value="HYBRID SIGNAL TRANSDUCTION HISTIDINE KINASE C"/>
    <property type="match status" value="1"/>
</dbReference>
<evidence type="ECO:0000313" key="11">
    <source>
        <dbReference type="EMBL" id="KEZ78690.1"/>
    </source>
</evidence>
<proteinExistence type="predicted"/>
<evidence type="ECO:0000256" key="3">
    <source>
        <dbReference type="ARBA" id="ARBA00022553"/>
    </source>
</evidence>
<dbReference type="Gene3D" id="3.30.565.10">
    <property type="entry name" value="Histidine kinase-like ATPase, C-terminal domain"/>
    <property type="match status" value="2"/>
</dbReference>
<evidence type="ECO:0000259" key="10">
    <source>
        <dbReference type="PROSITE" id="PS50110"/>
    </source>
</evidence>
<dbReference type="GO" id="GO:0000155">
    <property type="term" value="F:phosphorelay sensor kinase activity"/>
    <property type="evidence" value="ECO:0007669"/>
    <property type="project" value="InterPro"/>
</dbReference>
<organism evidence="11 12">
    <name type="scientific">Salinisphaera hydrothermalis (strain C41B8)</name>
    <dbReference type="NCBI Taxonomy" id="1304275"/>
    <lineage>
        <taxon>Bacteria</taxon>
        <taxon>Pseudomonadati</taxon>
        <taxon>Pseudomonadota</taxon>
        <taxon>Gammaproteobacteria</taxon>
        <taxon>Salinisphaerales</taxon>
        <taxon>Salinisphaeraceae</taxon>
        <taxon>Salinisphaera</taxon>
    </lineage>
</organism>
<protein>
    <recommendedName>
        <fullName evidence="2">histidine kinase</fullName>
        <ecNumber evidence="2">2.7.13.3</ecNumber>
    </recommendedName>
</protein>
<dbReference type="Gene3D" id="3.40.50.2300">
    <property type="match status" value="1"/>
</dbReference>
<sequence length="879" mass="97241">MLDNDGKDEALKAWEAYDRSERIRFSKIGCILALILMPAGVSLDIFVYPGHAATFFCFRLVADAFLLVILALHFQQRGKFPAGALIFAWLSVAQIAICMMIYLTDGFASTYYAGLNLAILGMGILLPVSLIEVLIFSGMTLALYLAAGFAHSPGPINFGLLYNNVYFMLTTSVISATAVYFSRRRRLREFSLNFELSNRNQELSELDRIKSEFFANISHEFRTPLTLILAPLDGLLEERESLPEPAVRRLDLIRQNSLRLLRLVNDLLDVIRLEEGRADLDRRNLRFDTLLADVIQSMVPLAEARGITLTPDLDASPIVVMGDRSALEKVFLNLLSNAIKFTPKGGNIRASSIPTADSVAITIEDTGIGMRRESLPYVFDRFRQADSSSTRKYGGTGLGLALVKEITEAHGGQVTIDSEQGQGTTVRVTLPTLAIDTLNPETPVEIETDNDIAPQRQLDLAAQLAAVATTHEPETDLSEEDSTAFEHTVLVVDDEPDMRRYLADLLSKEYRVIVAIDGKQALEVARRERPALIVLDLMLPEIDGLEVCRRIKQDIDLRASRIVLLTARANEPSKLIALDNGADDFLTKPFSGIEVRTRLRNLLRNAKLERDLHRRNKDLEDALNRLSDAQDQLVHSEKLNALGRLSAGLLHEINNPLNYTLTALEFAKTDPAVEADSDLREILGDIDEGMQRIRGIVKELRAFAYPSKSEKTAFSLSGAVLAAIQMSIHEAQGIRVNNRVGDDWVVIGSRNHITQVTINLLSNAFKAIRSTDMHGTGEVTISATEKGDRVSVSVLDNGSGIAPEDIDRVFDPFYTTADVGEGMGMGLSVCQTIIRNHDGELTVDSENGKWTRFSFDLQLGALELETEESSLQSAAHYSQ</sequence>
<evidence type="ECO:0000256" key="2">
    <source>
        <dbReference type="ARBA" id="ARBA00012438"/>
    </source>
</evidence>
<keyword evidence="4" id="KW-0808">Transferase</keyword>
<dbReference type="GO" id="GO:0005886">
    <property type="term" value="C:plasma membrane"/>
    <property type="evidence" value="ECO:0007669"/>
    <property type="project" value="UniProtKB-ARBA"/>
</dbReference>
<dbReference type="AlphaFoldDB" id="A0A084IPQ6"/>
<comment type="catalytic activity">
    <reaction evidence="1">
        <text>ATP + protein L-histidine = ADP + protein N-phospho-L-histidine.</text>
        <dbReference type="EC" id="2.7.13.3"/>
    </reaction>
</comment>
<dbReference type="eggNOG" id="COG5002">
    <property type="taxonomic scope" value="Bacteria"/>
</dbReference>
<keyword evidence="8" id="KW-0472">Membrane</keyword>
<dbReference type="FunFam" id="1.10.287.130:FF:000045">
    <property type="entry name" value="Two-component system sensor histidine kinase/response regulator"/>
    <property type="match status" value="1"/>
</dbReference>
<gene>
    <name evidence="11" type="ORF">C41B8_03706</name>
</gene>
<dbReference type="InterPro" id="IPR011006">
    <property type="entry name" value="CheY-like_superfamily"/>
</dbReference>
<dbReference type="InterPro" id="IPR004358">
    <property type="entry name" value="Sig_transdc_His_kin-like_C"/>
</dbReference>
<dbReference type="CDD" id="cd00075">
    <property type="entry name" value="HATPase"/>
    <property type="match status" value="1"/>
</dbReference>
<dbReference type="CDD" id="cd16922">
    <property type="entry name" value="HATPase_EvgS-ArcB-TorS-like"/>
    <property type="match status" value="1"/>
</dbReference>
<keyword evidence="12" id="KW-1185">Reference proteome</keyword>
<dbReference type="SMART" id="SM00387">
    <property type="entry name" value="HATPase_c"/>
    <property type="match status" value="2"/>
</dbReference>
<feature type="transmembrane region" description="Helical" evidence="8">
    <location>
        <begin position="164"/>
        <end position="181"/>
    </location>
</feature>
<comment type="caution">
    <text evidence="11">The sequence shown here is derived from an EMBL/GenBank/DDBJ whole genome shotgun (WGS) entry which is preliminary data.</text>
</comment>
<keyword evidence="7" id="KW-0175">Coiled coil</keyword>
<dbReference type="SUPFAM" id="SSF55874">
    <property type="entry name" value="ATPase domain of HSP90 chaperone/DNA topoisomerase II/histidine kinase"/>
    <property type="match status" value="2"/>
</dbReference>
<dbReference type="SMART" id="SM00388">
    <property type="entry name" value="HisKA"/>
    <property type="match status" value="2"/>
</dbReference>
<reference evidence="11 12" key="1">
    <citation type="submission" date="2013-03" db="EMBL/GenBank/DDBJ databases">
        <title>Salinisphaera hydrothermalis C41B8 Genome Sequencing.</title>
        <authorList>
            <person name="Li C."/>
            <person name="Lai Q."/>
            <person name="Shao Z."/>
        </authorList>
    </citation>
    <scope>NUCLEOTIDE SEQUENCE [LARGE SCALE GENOMIC DNA]</scope>
    <source>
        <strain evidence="11 12">C41B8</strain>
    </source>
</reference>
<feature type="domain" description="Histidine kinase" evidence="9">
    <location>
        <begin position="216"/>
        <end position="434"/>
    </location>
</feature>
<feature type="modified residue" description="4-aspartylphosphate" evidence="6">
    <location>
        <position position="536"/>
    </location>
</feature>
<evidence type="ECO:0000259" key="9">
    <source>
        <dbReference type="PROSITE" id="PS50109"/>
    </source>
</evidence>
<dbReference type="Pfam" id="PF00072">
    <property type="entry name" value="Response_reg"/>
    <property type="match status" value="1"/>
</dbReference>
<evidence type="ECO:0000313" key="12">
    <source>
        <dbReference type="Proteomes" id="UP000028302"/>
    </source>
</evidence>
<feature type="coiled-coil region" evidence="7">
    <location>
        <begin position="596"/>
        <end position="639"/>
    </location>
</feature>
<name>A0A084IPQ6_SALHC</name>
<dbReference type="Proteomes" id="UP000028302">
    <property type="component" value="Unassembled WGS sequence"/>
</dbReference>
<evidence type="ECO:0000256" key="4">
    <source>
        <dbReference type="ARBA" id="ARBA00022679"/>
    </source>
</evidence>
<dbReference type="PROSITE" id="PS50110">
    <property type="entry name" value="RESPONSE_REGULATORY"/>
    <property type="match status" value="1"/>
</dbReference>
<evidence type="ECO:0000256" key="5">
    <source>
        <dbReference type="ARBA" id="ARBA00022777"/>
    </source>
</evidence>
<dbReference type="Gene3D" id="1.10.287.130">
    <property type="match status" value="2"/>
</dbReference>
<dbReference type="STRING" id="1304275.C41B8_03706"/>
<dbReference type="SUPFAM" id="SSF52172">
    <property type="entry name" value="CheY-like"/>
    <property type="match status" value="1"/>
</dbReference>
<keyword evidence="8" id="KW-1133">Transmembrane helix</keyword>
<keyword evidence="3 6" id="KW-0597">Phosphoprotein</keyword>
<dbReference type="InterPro" id="IPR003594">
    <property type="entry name" value="HATPase_dom"/>
</dbReference>
<evidence type="ECO:0000256" key="6">
    <source>
        <dbReference type="PROSITE-ProRule" id="PRU00169"/>
    </source>
</evidence>
<dbReference type="PRINTS" id="PR00344">
    <property type="entry name" value="BCTRLSENSOR"/>
</dbReference>
<dbReference type="EMBL" id="APNK01000003">
    <property type="protein sequence ID" value="KEZ78690.1"/>
    <property type="molecule type" value="Genomic_DNA"/>
</dbReference>
<dbReference type="PANTHER" id="PTHR43547">
    <property type="entry name" value="TWO-COMPONENT HISTIDINE KINASE"/>
    <property type="match status" value="1"/>
</dbReference>
<dbReference type="InterPro" id="IPR036097">
    <property type="entry name" value="HisK_dim/P_sf"/>
</dbReference>
<evidence type="ECO:0000256" key="7">
    <source>
        <dbReference type="SAM" id="Coils"/>
    </source>
</evidence>
<dbReference type="InterPro" id="IPR001789">
    <property type="entry name" value="Sig_transdc_resp-reg_receiver"/>
</dbReference>
<dbReference type="FunFam" id="3.30.565.10:FF:000006">
    <property type="entry name" value="Sensor histidine kinase WalK"/>
    <property type="match status" value="1"/>
</dbReference>
<keyword evidence="8" id="KW-0812">Transmembrane</keyword>
<keyword evidence="5 11" id="KW-0418">Kinase</keyword>
<dbReference type="InterPro" id="IPR003661">
    <property type="entry name" value="HisK_dim/P_dom"/>
</dbReference>
<dbReference type="RefSeq" id="WP_051882967.1">
    <property type="nucleotide sequence ID" value="NZ_APNK01000003.1"/>
</dbReference>
<feature type="transmembrane region" description="Helical" evidence="8">
    <location>
        <begin position="28"/>
        <end position="47"/>
    </location>
</feature>
<dbReference type="Pfam" id="PF02518">
    <property type="entry name" value="HATPase_c"/>
    <property type="match status" value="2"/>
</dbReference>
<dbReference type="SMART" id="SM00448">
    <property type="entry name" value="REC"/>
    <property type="match status" value="1"/>
</dbReference>
<feature type="transmembrane region" description="Helical" evidence="8">
    <location>
        <begin position="53"/>
        <end position="72"/>
    </location>
</feature>
<dbReference type="InterPro" id="IPR005467">
    <property type="entry name" value="His_kinase_dom"/>
</dbReference>
<accession>A0A084IPQ6</accession>
<dbReference type="eggNOG" id="COG4191">
    <property type="taxonomic scope" value="Bacteria"/>
</dbReference>
<feature type="domain" description="Response regulatory" evidence="10">
    <location>
        <begin position="488"/>
        <end position="603"/>
    </location>
</feature>
<dbReference type="CDD" id="cd00082">
    <property type="entry name" value="HisKA"/>
    <property type="match status" value="2"/>
</dbReference>
<dbReference type="InterPro" id="IPR036890">
    <property type="entry name" value="HATPase_C_sf"/>
</dbReference>
<evidence type="ECO:0000256" key="8">
    <source>
        <dbReference type="SAM" id="Phobius"/>
    </source>
</evidence>
<dbReference type="EC" id="2.7.13.3" evidence="2"/>
<feature type="transmembrane region" description="Helical" evidence="8">
    <location>
        <begin position="84"/>
        <end position="103"/>
    </location>
</feature>
<dbReference type="Pfam" id="PF00512">
    <property type="entry name" value="HisKA"/>
    <property type="match status" value="2"/>
</dbReference>
<feature type="transmembrane region" description="Helical" evidence="8">
    <location>
        <begin position="133"/>
        <end position="152"/>
    </location>
</feature>
<evidence type="ECO:0000256" key="1">
    <source>
        <dbReference type="ARBA" id="ARBA00000085"/>
    </source>
</evidence>